<evidence type="ECO:0000256" key="6">
    <source>
        <dbReference type="ARBA" id="ARBA00022833"/>
    </source>
</evidence>
<dbReference type="EMBL" id="VRTY01000097">
    <property type="protein sequence ID" value="TXK32805.1"/>
    <property type="molecule type" value="Genomic_DNA"/>
</dbReference>
<sequence length="153" mass="17901">MSLTRSKIRLTRLFTFEAAHVLQNYDGACRNIHGHSYKLEVTIMGTPITDKQHAKYGMVMDFDDLKKIVHESLLQPVDHALLLREDSPKELVQTLQKLHHKLVLTPYQPTCERILIDFKAKLRNQLPVYVELHSLKLWETQNSFAEWYSSDEL</sequence>
<comment type="caution">
    <text evidence="12">The sequence shown here is derived from an EMBL/GenBank/DDBJ whole genome shotgun (WGS) entry which is preliminary data.</text>
</comment>
<keyword evidence="6 11" id="KW-0862">Zinc</keyword>
<organism evidence="12 13">
    <name type="scientific">Pontibacter qinzhouensis</name>
    <dbReference type="NCBI Taxonomy" id="2603253"/>
    <lineage>
        <taxon>Bacteria</taxon>
        <taxon>Pseudomonadati</taxon>
        <taxon>Bacteroidota</taxon>
        <taxon>Cytophagia</taxon>
        <taxon>Cytophagales</taxon>
        <taxon>Hymenobacteraceae</taxon>
        <taxon>Pontibacter</taxon>
    </lineage>
</organism>
<keyword evidence="13" id="KW-1185">Reference proteome</keyword>
<protein>
    <recommendedName>
        <fullName evidence="4">6-carboxy-5,6,7,8-tetrahydropterin synthase</fullName>
        <ecNumber evidence="3">4.1.2.50</ecNumber>
    </recommendedName>
    <alternativeName>
        <fullName evidence="8">Queuosine biosynthesis protein QueD</fullName>
    </alternativeName>
</protein>
<dbReference type="PIRSF" id="PIRSF006113">
    <property type="entry name" value="PTP_synth"/>
    <property type="match status" value="1"/>
</dbReference>
<dbReference type="AlphaFoldDB" id="A0A5C8J4C9"/>
<evidence type="ECO:0000256" key="5">
    <source>
        <dbReference type="ARBA" id="ARBA00022723"/>
    </source>
</evidence>
<evidence type="ECO:0000256" key="8">
    <source>
        <dbReference type="ARBA" id="ARBA00031449"/>
    </source>
</evidence>
<proteinExistence type="inferred from homology"/>
<evidence type="ECO:0000313" key="13">
    <source>
        <dbReference type="Proteomes" id="UP000321926"/>
    </source>
</evidence>
<keyword evidence="5 11" id="KW-0479">Metal-binding</keyword>
<evidence type="ECO:0000256" key="7">
    <source>
        <dbReference type="ARBA" id="ARBA00023239"/>
    </source>
</evidence>
<evidence type="ECO:0000256" key="3">
    <source>
        <dbReference type="ARBA" id="ARBA00012982"/>
    </source>
</evidence>
<dbReference type="PANTHER" id="PTHR12589">
    <property type="entry name" value="PYRUVOYL TETRAHYDROBIOPTERIN SYNTHASE"/>
    <property type="match status" value="1"/>
</dbReference>
<evidence type="ECO:0000256" key="1">
    <source>
        <dbReference type="ARBA" id="ARBA00005061"/>
    </source>
</evidence>
<dbReference type="InterPro" id="IPR007115">
    <property type="entry name" value="6-PTP_synth/QueD"/>
</dbReference>
<dbReference type="InterPro" id="IPR038418">
    <property type="entry name" value="6-PTP_synth/QueD_sf"/>
</dbReference>
<dbReference type="Proteomes" id="UP000321926">
    <property type="component" value="Unassembled WGS sequence"/>
</dbReference>
<evidence type="ECO:0000256" key="11">
    <source>
        <dbReference type="PIRSR" id="PIRSR006113-2"/>
    </source>
</evidence>
<evidence type="ECO:0000256" key="9">
    <source>
        <dbReference type="ARBA" id="ARBA00048807"/>
    </source>
</evidence>
<feature type="binding site" evidence="11">
    <location>
        <position position="35"/>
    </location>
    <ligand>
        <name>Zn(2+)</name>
        <dbReference type="ChEBI" id="CHEBI:29105"/>
    </ligand>
</feature>
<dbReference type="EC" id="4.1.2.50" evidence="3"/>
<feature type="binding site" evidence="11">
    <location>
        <position position="33"/>
    </location>
    <ligand>
        <name>Zn(2+)</name>
        <dbReference type="ChEBI" id="CHEBI:29105"/>
    </ligand>
</feature>
<dbReference type="UniPathway" id="UPA00391"/>
<dbReference type="OrthoDB" id="9804698at2"/>
<feature type="active site" description="Proton acceptor" evidence="10">
    <location>
        <position position="29"/>
    </location>
</feature>
<evidence type="ECO:0000256" key="4">
    <source>
        <dbReference type="ARBA" id="ARBA00018141"/>
    </source>
</evidence>
<dbReference type="RefSeq" id="WP_147923450.1">
    <property type="nucleotide sequence ID" value="NZ_VRTY01000097.1"/>
</dbReference>
<name>A0A5C8J4C9_9BACT</name>
<evidence type="ECO:0000313" key="12">
    <source>
        <dbReference type="EMBL" id="TXK32805.1"/>
    </source>
</evidence>
<dbReference type="Gene3D" id="3.30.479.10">
    <property type="entry name" value="6-pyruvoyl tetrahydropterin synthase/QueD"/>
    <property type="match status" value="1"/>
</dbReference>
<feature type="active site" description="Charge relay system" evidence="10">
    <location>
        <position position="139"/>
    </location>
</feature>
<feature type="active site" description="Charge relay system" evidence="10">
    <location>
        <position position="79"/>
    </location>
</feature>
<dbReference type="GO" id="GO:0046872">
    <property type="term" value="F:metal ion binding"/>
    <property type="evidence" value="ECO:0007669"/>
    <property type="project" value="UniProtKB-KW"/>
</dbReference>
<evidence type="ECO:0000256" key="10">
    <source>
        <dbReference type="PIRSR" id="PIRSR006113-1"/>
    </source>
</evidence>
<gene>
    <name evidence="12" type="ORF">FVR03_19510</name>
</gene>
<dbReference type="Pfam" id="PF01242">
    <property type="entry name" value="PTPS"/>
    <property type="match status" value="1"/>
</dbReference>
<comment type="cofactor">
    <cofactor evidence="11">
        <name>Zn(2+)</name>
        <dbReference type="ChEBI" id="CHEBI:29105"/>
    </cofactor>
    <text evidence="11">Binds 1 zinc ion per subunit.</text>
</comment>
<accession>A0A5C8J4C9</accession>
<comment type="catalytic activity">
    <reaction evidence="9">
        <text>7,8-dihydroneopterin 3'-triphosphate + H2O = 6-carboxy-5,6,7,8-tetrahydropterin + triphosphate + acetaldehyde + 2 H(+)</text>
        <dbReference type="Rhea" id="RHEA:27966"/>
        <dbReference type="ChEBI" id="CHEBI:15343"/>
        <dbReference type="ChEBI" id="CHEBI:15377"/>
        <dbReference type="ChEBI" id="CHEBI:15378"/>
        <dbReference type="ChEBI" id="CHEBI:18036"/>
        <dbReference type="ChEBI" id="CHEBI:58462"/>
        <dbReference type="ChEBI" id="CHEBI:61032"/>
        <dbReference type="EC" id="4.1.2.50"/>
    </reaction>
</comment>
<dbReference type="GO" id="GO:0070497">
    <property type="term" value="F:6-carboxytetrahydropterin synthase activity"/>
    <property type="evidence" value="ECO:0007669"/>
    <property type="project" value="UniProtKB-EC"/>
</dbReference>
<dbReference type="SUPFAM" id="SSF55620">
    <property type="entry name" value="Tetrahydrobiopterin biosynthesis enzymes-like"/>
    <property type="match status" value="1"/>
</dbReference>
<reference evidence="12 13" key="1">
    <citation type="submission" date="2019-08" db="EMBL/GenBank/DDBJ databases">
        <authorList>
            <person name="Shi S."/>
        </authorList>
    </citation>
    <scope>NUCLEOTIDE SEQUENCE [LARGE SCALE GENOMIC DNA]</scope>
    <source>
        <strain evidence="12 13">GY10130</strain>
    </source>
</reference>
<keyword evidence="7" id="KW-0456">Lyase</keyword>
<evidence type="ECO:0000256" key="2">
    <source>
        <dbReference type="ARBA" id="ARBA00008900"/>
    </source>
</evidence>
<comment type="similarity">
    <text evidence="2">Belongs to the PTPS family. QueD subfamily.</text>
</comment>
<comment type="pathway">
    <text evidence="1">Purine metabolism; 7-cyano-7-deazaguanine biosynthesis.</text>
</comment>
<dbReference type="PANTHER" id="PTHR12589:SF7">
    <property type="entry name" value="6-PYRUVOYL TETRAHYDROBIOPTERIN SYNTHASE"/>
    <property type="match status" value="1"/>
</dbReference>
<feature type="binding site" evidence="11">
    <location>
        <position position="20"/>
    </location>
    <ligand>
        <name>Zn(2+)</name>
        <dbReference type="ChEBI" id="CHEBI:29105"/>
    </ligand>
</feature>